<evidence type="ECO:0000313" key="9">
    <source>
        <dbReference type="Proteomes" id="UP000050424"/>
    </source>
</evidence>
<protein>
    <recommendedName>
        <fullName evidence="10">Major facilitator superfamily (MFS) profile domain-containing protein</fullName>
    </recommendedName>
</protein>
<keyword evidence="9" id="KW-1185">Reference proteome</keyword>
<feature type="transmembrane region" description="Helical" evidence="7">
    <location>
        <begin position="48"/>
        <end position="64"/>
    </location>
</feature>
<keyword evidence="4 7" id="KW-1133">Transmembrane helix</keyword>
<comment type="subcellular location">
    <subcellularLocation>
        <location evidence="1">Membrane</location>
        <topology evidence="1">Multi-pass membrane protein</topology>
    </subcellularLocation>
</comment>
<feature type="transmembrane region" description="Helical" evidence="7">
    <location>
        <begin position="278"/>
        <end position="299"/>
    </location>
</feature>
<evidence type="ECO:0000313" key="8">
    <source>
        <dbReference type="EMBL" id="KPM44104.1"/>
    </source>
</evidence>
<dbReference type="PANTHER" id="PTHR43791">
    <property type="entry name" value="PERMEASE-RELATED"/>
    <property type="match status" value="1"/>
</dbReference>
<evidence type="ECO:0000256" key="1">
    <source>
        <dbReference type="ARBA" id="ARBA00004141"/>
    </source>
</evidence>
<comment type="caution">
    <text evidence="8">The sequence shown here is derived from an EMBL/GenBank/DDBJ whole genome shotgun (WGS) entry which is preliminary data.</text>
</comment>
<proteinExistence type="predicted"/>
<dbReference type="OrthoDB" id="2985014at2759"/>
<dbReference type="Gene3D" id="1.20.1250.20">
    <property type="entry name" value="MFS general substrate transporter like domains"/>
    <property type="match status" value="1"/>
</dbReference>
<name>A0A0P7BK50_9HYPO</name>
<keyword evidence="3 7" id="KW-0812">Transmembrane</keyword>
<keyword evidence="6" id="KW-0325">Glycoprotein</keyword>
<dbReference type="AlphaFoldDB" id="A0A0P7BK50"/>
<accession>A0A0P7BK50</accession>
<dbReference type="Pfam" id="PF07690">
    <property type="entry name" value="MFS_1"/>
    <property type="match status" value="1"/>
</dbReference>
<evidence type="ECO:0008006" key="10">
    <source>
        <dbReference type="Google" id="ProtNLM"/>
    </source>
</evidence>
<feature type="transmembrane region" description="Helical" evidence="7">
    <location>
        <begin position="100"/>
        <end position="120"/>
    </location>
</feature>
<dbReference type="EMBL" id="LKCW01000023">
    <property type="protein sequence ID" value="KPM44104.1"/>
    <property type="molecule type" value="Genomic_DNA"/>
</dbReference>
<evidence type="ECO:0000256" key="5">
    <source>
        <dbReference type="ARBA" id="ARBA00023136"/>
    </source>
</evidence>
<reference evidence="8 9" key="1">
    <citation type="submission" date="2015-09" db="EMBL/GenBank/DDBJ databases">
        <title>Draft genome of a European isolate of the apple canker pathogen Neonectria ditissima.</title>
        <authorList>
            <person name="Gomez-Cortecero A."/>
            <person name="Harrison R.J."/>
            <person name="Armitage A.D."/>
        </authorList>
    </citation>
    <scope>NUCLEOTIDE SEQUENCE [LARGE SCALE GENOMIC DNA]</scope>
    <source>
        <strain evidence="8 9">R09/05</strain>
    </source>
</reference>
<keyword evidence="2" id="KW-0813">Transport</keyword>
<dbReference type="Proteomes" id="UP000050424">
    <property type="component" value="Unassembled WGS sequence"/>
</dbReference>
<evidence type="ECO:0000256" key="7">
    <source>
        <dbReference type="SAM" id="Phobius"/>
    </source>
</evidence>
<sequence>MASSVKEKVASGIETGDDALSVQICDLDSQEQPTEWTPEEEKRLVRKIDLLLMPLLVTGFFALQLNRGNIAFALTDGFFQSGIYLPVVPERIGSPFDRPLLLGIAMGGFIPASLYTLTMWYKISETSTRFSIFFMGNTVARAVSGLVSYGILQMRGVAGLAGWRWLMILDGILSVAAGIMFALLFPSTPASPRSLCHLRFLTEREAWVADRRVLLNDPTKSQKRHSVSWGDIVSTLKNWPMYPHLVIALLGNAPSSALGSYGPTIINSMGYGALASNVLTSVGSWIQLFLGPVFGVLAYRTRRRAVIAGIFANWQYSWLNRRQAKESEGNEVGETERNYKL</sequence>
<dbReference type="InterPro" id="IPR036259">
    <property type="entry name" value="MFS_trans_sf"/>
</dbReference>
<gene>
    <name evidence="8" type="ORF">AK830_g2487</name>
</gene>
<dbReference type="PANTHER" id="PTHR43791:SF32">
    <property type="entry name" value="MAJOR FACILITATOR SUPERFAMILY (MFS) PROFILE DOMAIN-CONTAINING PROTEIN"/>
    <property type="match status" value="1"/>
</dbReference>
<evidence type="ECO:0000256" key="6">
    <source>
        <dbReference type="ARBA" id="ARBA00023180"/>
    </source>
</evidence>
<evidence type="ECO:0000256" key="4">
    <source>
        <dbReference type="ARBA" id="ARBA00022989"/>
    </source>
</evidence>
<dbReference type="GO" id="GO:0022857">
    <property type="term" value="F:transmembrane transporter activity"/>
    <property type="evidence" value="ECO:0007669"/>
    <property type="project" value="InterPro"/>
</dbReference>
<feature type="transmembrane region" description="Helical" evidence="7">
    <location>
        <begin position="132"/>
        <end position="152"/>
    </location>
</feature>
<evidence type="ECO:0000256" key="3">
    <source>
        <dbReference type="ARBA" id="ARBA00022692"/>
    </source>
</evidence>
<dbReference type="InterPro" id="IPR011701">
    <property type="entry name" value="MFS"/>
</dbReference>
<evidence type="ECO:0000256" key="2">
    <source>
        <dbReference type="ARBA" id="ARBA00022448"/>
    </source>
</evidence>
<organism evidence="8 9">
    <name type="scientific">Neonectria ditissima</name>
    <dbReference type="NCBI Taxonomy" id="78410"/>
    <lineage>
        <taxon>Eukaryota</taxon>
        <taxon>Fungi</taxon>
        <taxon>Dikarya</taxon>
        <taxon>Ascomycota</taxon>
        <taxon>Pezizomycotina</taxon>
        <taxon>Sordariomycetes</taxon>
        <taxon>Hypocreomycetidae</taxon>
        <taxon>Hypocreales</taxon>
        <taxon>Nectriaceae</taxon>
        <taxon>Neonectria</taxon>
    </lineage>
</organism>
<dbReference type="SUPFAM" id="SSF103473">
    <property type="entry name" value="MFS general substrate transporter"/>
    <property type="match status" value="1"/>
</dbReference>
<dbReference type="GO" id="GO:0016020">
    <property type="term" value="C:membrane"/>
    <property type="evidence" value="ECO:0007669"/>
    <property type="project" value="UniProtKB-SubCell"/>
</dbReference>
<feature type="transmembrane region" description="Helical" evidence="7">
    <location>
        <begin position="164"/>
        <end position="185"/>
    </location>
</feature>
<keyword evidence="5 7" id="KW-0472">Membrane</keyword>